<organism evidence="2 3">
    <name type="scientific">Pyrrhoderma noxium</name>
    <dbReference type="NCBI Taxonomy" id="2282107"/>
    <lineage>
        <taxon>Eukaryota</taxon>
        <taxon>Fungi</taxon>
        <taxon>Dikarya</taxon>
        <taxon>Basidiomycota</taxon>
        <taxon>Agaricomycotina</taxon>
        <taxon>Agaricomycetes</taxon>
        <taxon>Hymenochaetales</taxon>
        <taxon>Hymenochaetaceae</taxon>
        <taxon>Pyrrhoderma</taxon>
    </lineage>
</organism>
<keyword evidence="1" id="KW-0472">Membrane</keyword>
<comment type="caution">
    <text evidence="2">The sequence shown here is derived from an EMBL/GenBank/DDBJ whole genome shotgun (WGS) entry which is preliminary data.</text>
</comment>
<protein>
    <submittedName>
        <fullName evidence="2">Uncharacterized protein</fullName>
    </submittedName>
</protein>
<reference evidence="2 3" key="1">
    <citation type="journal article" date="2017" name="Mol. Ecol.">
        <title>Comparative and population genomic landscape of Phellinus noxius: A hypervariable fungus causing root rot in trees.</title>
        <authorList>
            <person name="Chung C.L."/>
            <person name="Lee T.J."/>
            <person name="Akiba M."/>
            <person name="Lee H.H."/>
            <person name="Kuo T.H."/>
            <person name="Liu D."/>
            <person name="Ke H.M."/>
            <person name="Yokoi T."/>
            <person name="Roa M.B."/>
            <person name="Lu M.J."/>
            <person name="Chang Y.Y."/>
            <person name="Ann P.J."/>
            <person name="Tsai J.N."/>
            <person name="Chen C.Y."/>
            <person name="Tzean S.S."/>
            <person name="Ota Y."/>
            <person name="Hattori T."/>
            <person name="Sahashi N."/>
            <person name="Liou R.F."/>
            <person name="Kikuchi T."/>
            <person name="Tsai I.J."/>
        </authorList>
    </citation>
    <scope>NUCLEOTIDE SEQUENCE [LARGE SCALE GENOMIC DNA]</scope>
    <source>
        <strain evidence="2 3">FFPRI411160</strain>
    </source>
</reference>
<dbReference type="InParanoid" id="A0A286UTX7"/>
<proteinExistence type="predicted"/>
<feature type="transmembrane region" description="Helical" evidence="1">
    <location>
        <begin position="50"/>
        <end position="73"/>
    </location>
</feature>
<name>A0A286UTX7_9AGAM</name>
<keyword evidence="1" id="KW-0812">Transmembrane</keyword>
<dbReference type="EMBL" id="NBII01000001">
    <property type="protein sequence ID" value="PAV22962.1"/>
    <property type="molecule type" value="Genomic_DNA"/>
</dbReference>
<dbReference type="Proteomes" id="UP000217199">
    <property type="component" value="Unassembled WGS sequence"/>
</dbReference>
<sequence>MHGRINNGINSQIFFILLIDILVYSGYFPSSDCNLYLLPQLCRFSQWAQLVADNTLAIALQSIIIFLKAYLILKVNLLRTHEKN</sequence>
<accession>A0A286UTX7</accession>
<keyword evidence="1" id="KW-1133">Transmembrane helix</keyword>
<keyword evidence="3" id="KW-1185">Reference proteome</keyword>
<evidence type="ECO:0000313" key="2">
    <source>
        <dbReference type="EMBL" id="PAV22962.1"/>
    </source>
</evidence>
<feature type="transmembrane region" description="Helical" evidence="1">
    <location>
        <begin position="12"/>
        <end position="30"/>
    </location>
</feature>
<evidence type="ECO:0000256" key="1">
    <source>
        <dbReference type="SAM" id="Phobius"/>
    </source>
</evidence>
<gene>
    <name evidence="2" type="ORF">PNOK_0002900</name>
</gene>
<evidence type="ECO:0000313" key="3">
    <source>
        <dbReference type="Proteomes" id="UP000217199"/>
    </source>
</evidence>
<dbReference type="AlphaFoldDB" id="A0A286UTX7"/>